<dbReference type="AlphaFoldDB" id="A0A3P7K251"/>
<dbReference type="OrthoDB" id="2274644at2759"/>
<gene>
    <name evidence="1" type="ORF">SVUK_LOCUS17495</name>
</gene>
<reference evidence="1 2" key="1">
    <citation type="submission" date="2018-11" db="EMBL/GenBank/DDBJ databases">
        <authorList>
            <consortium name="Pathogen Informatics"/>
        </authorList>
    </citation>
    <scope>NUCLEOTIDE SEQUENCE [LARGE SCALE GENOMIC DNA]</scope>
</reference>
<evidence type="ECO:0000313" key="2">
    <source>
        <dbReference type="Proteomes" id="UP000270094"/>
    </source>
</evidence>
<organism evidence="1 2">
    <name type="scientific">Strongylus vulgaris</name>
    <name type="common">Blood worm</name>
    <dbReference type="NCBI Taxonomy" id="40348"/>
    <lineage>
        <taxon>Eukaryota</taxon>
        <taxon>Metazoa</taxon>
        <taxon>Ecdysozoa</taxon>
        <taxon>Nematoda</taxon>
        <taxon>Chromadorea</taxon>
        <taxon>Rhabditida</taxon>
        <taxon>Rhabditina</taxon>
        <taxon>Rhabditomorpha</taxon>
        <taxon>Strongyloidea</taxon>
        <taxon>Strongylidae</taxon>
        <taxon>Strongylus</taxon>
    </lineage>
</organism>
<dbReference type="Proteomes" id="UP000270094">
    <property type="component" value="Unassembled WGS sequence"/>
</dbReference>
<evidence type="ECO:0000313" key="1">
    <source>
        <dbReference type="EMBL" id="VDM82497.1"/>
    </source>
</evidence>
<proteinExistence type="predicted"/>
<sequence length="71" mass="8815">MARVDEEGEEREVRRNNDCEIHPKYLVTPNAKFIEHSKKYFSRMFNNERYAEMLDRLSQQIYEYYYNNLEV</sequence>
<keyword evidence="2" id="KW-1185">Reference proteome</keyword>
<accession>A0A3P7K251</accession>
<dbReference type="EMBL" id="UYYB01117959">
    <property type="protein sequence ID" value="VDM82497.1"/>
    <property type="molecule type" value="Genomic_DNA"/>
</dbReference>
<protein>
    <submittedName>
        <fullName evidence="1">Uncharacterized protein</fullName>
    </submittedName>
</protein>
<name>A0A3P7K251_STRVU</name>